<feature type="region of interest" description="Disordered" evidence="1">
    <location>
        <begin position="52"/>
        <end position="85"/>
    </location>
</feature>
<gene>
    <name evidence="2" type="ORF">TIFTF001_032499</name>
</gene>
<organism evidence="2 3">
    <name type="scientific">Ficus carica</name>
    <name type="common">Common fig</name>
    <dbReference type="NCBI Taxonomy" id="3494"/>
    <lineage>
        <taxon>Eukaryota</taxon>
        <taxon>Viridiplantae</taxon>
        <taxon>Streptophyta</taxon>
        <taxon>Embryophyta</taxon>
        <taxon>Tracheophyta</taxon>
        <taxon>Spermatophyta</taxon>
        <taxon>Magnoliopsida</taxon>
        <taxon>eudicotyledons</taxon>
        <taxon>Gunneridae</taxon>
        <taxon>Pentapetalae</taxon>
        <taxon>rosids</taxon>
        <taxon>fabids</taxon>
        <taxon>Rosales</taxon>
        <taxon>Moraceae</taxon>
        <taxon>Ficeae</taxon>
        <taxon>Ficus</taxon>
    </lineage>
</organism>
<sequence length="85" mass="9682">MSTRQDHSKYNPSRSPKHPNPWEMPINRGVHHSLRHPTGVPLTPRCFSFADDQAENDGRSENDGARLTMSSDPIGCSVKNFWHQQ</sequence>
<accession>A0AA88J5V4</accession>
<protein>
    <submittedName>
        <fullName evidence="2">Uncharacterized protein</fullName>
    </submittedName>
</protein>
<dbReference type="Proteomes" id="UP001187192">
    <property type="component" value="Unassembled WGS sequence"/>
</dbReference>
<dbReference type="EMBL" id="BTGU01000149">
    <property type="protein sequence ID" value="GMN63409.1"/>
    <property type="molecule type" value="Genomic_DNA"/>
</dbReference>
<comment type="caution">
    <text evidence="2">The sequence shown here is derived from an EMBL/GenBank/DDBJ whole genome shotgun (WGS) entry which is preliminary data.</text>
</comment>
<name>A0AA88J5V4_FICCA</name>
<keyword evidence="3" id="KW-1185">Reference proteome</keyword>
<reference evidence="2" key="1">
    <citation type="submission" date="2023-07" db="EMBL/GenBank/DDBJ databases">
        <title>draft genome sequence of fig (Ficus carica).</title>
        <authorList>
            <person name="Takahashi T."/>
            <person name="Nishimura K."/>
        </authorList>
    </citation>
    <scope>NUCLEOTIDE SEQUENCE</scope>
</reference>
<evidence type="ECO:0000313" key="3">
    <source>
        <dbReference type="Proteomes" id="UP001187192"/>
    </source>
</evidence>
<feature type="region of interest" description="Disordered" evidence="1">
    <location>
        <begin position="1"/>
        <end position="39"/>
    </location>
</feature>
<evidence type="ECO:0000256" key="1">
    <source>
        <dbReference type="SAM" id="MobiDB-lite"/>
    </source>
</evidence>
<evidence type="ECO:0000313" key="2">
    <source>
        <dbReference type="EMBL" id="GMN63409.1"/>
    </source>
</evidence>
<proteinExistence type="predicted"/>
<dbReference type="AlphaFoldDB" id="A0AA88J5V4"/>